<evidence type="ECO:0000259" key="13">
    <source>
        <dbReference type="Pfam" id="PF00685"/>
    </source>
</evidence>
<keyword evidence="7" id="KW-1133">Transmembrane helix</keyword>
<gene>
    <name evidence="14" type="ORF">THAOC_33764</name>
</gene>
<evidence type="ECO:0000313" key="15">
    <source>
        <dbReference type="Proteomes" id="UP000266841"/>
    </source>
</evidence>
<organism evidence="14 15">
    <name type="scientific">Thalassiosira oceanica</name>
    <name type="common">Marine diatom</name>
    <dbReference type="NCBI Taxonomy" id="159749"/>
    <lineage>
        <taxon>Eukaryota</taxon>
        <taxon>Sar</taxon>
        <taxon>Stramenopiles</taxon>
        <taxon>Ochrophyta</taxon>
        <taxon>Bacillariophyta</taxon>
        <taxon>Coscinodiscophyceae</taxon>
        <taxon>Thalassiosirophycidae</taxon>
        <taxon>Thalassiosirales</taxon>
        <taxon>Thalassiosiraceae</taxon>
        <taxon>Thalassiosira</taxon>
    </lineage>
</organism>
<evidence type="ECO:0000256" key="10">
    <source>
        <dbReference type="SAM" id="Coils"/>
    </source>
</evidence>
<feature type="region of interest" description="Disordered" evidence="11">
    <location>
        <begin position="37"/>
        <end position="70"/>
    </location>
</feature>
<comment type="subcellular location">
    <subcellularLocation>
        <location evidence="1">Membrane</location>
        <topology evidence="1">Single-pass membrane protein</topology>
    </subcellularLocation>
</comment>
<evidence type="ECO:0000256" key="5">
    <source>
        <dbReference type="ARBA" id="ARBA00022692"/>
    </source>
</evidence>
<keyword evidence="4" id="KW-0808">Transferase</keyword>
<dbReference type="EMBL" id="AGNL01046881">
    <property type="protein sequence ID" value="EJK47508.1"/>
    <property type="molecule type" value="Genomic_DNA"/>
</dbReference>
<comment type="similarity">
    <text evidence="2">Belongs to the sulfotransferase 1 family.</text>
</comment>
<keyword evidence="15" id="KW-1185">Reference proteome</keyword>
<dbReference type="InterPro" id="IPR027417">
    <property type="entry name" value="P-loop_NTPase"/>
</dbReference>
<accession>K0R3M1</accession>
<keyword evidence="8" id="KW-0811">Translocation</keyword>
<evidence type="ECO:0000256" key="9">
    <source>
        <dbReference type="ARBA" id="ARBA00023136"/>
    </source>
</evidence>
<evidence type="ECO:0000256" key="3">
    <source>
        <dbReference type="ARBA" id="ARBA00022448"/>
    </source>
</evidence>
<sequence length="816" mass="91797">MARRRPVLPSLAAAICLLVAVLSPCAVRPFTTPSSIPTRAGRTVAHQPQTNHNRHHDALQRRTGNRQARQSTTSLNFMGSDGGILGVGAPEVAVTLLVGYFVLGPSDLYKLVKEIGKFVQNFRTLGTEAAKSFEGTMENQLEIEGLRKAQAELNDAFSFRRSINTDDTEAFSDSNFVDNTVESAAAATAVAEGSTGARKKKRMVRRRKKRPEDEVPPEVPAADVAKEYPDLDMLDDSSADGSNSGGEASDAEKRRAERLERLTANEGESKPGEPDWFKASEEEIASEVLGQQQTADPAMAAYEKQRFQSQLTVEDWNAQVMANEDKLSPIATVMQRLALLEEEKNAADRRIEEEYRKRMDNEDKYYLEKRRALEDAVTEIQEGAFEGVNGSEDKENLNANAQVYGSGADLCNLSWPEGASALLGTRYPYGGESTATGGRARIEANNAGDMVRKDPELARCDITFPRLPEDRQRDAWFPISPSTAGVESWRYKTALSVFNLQHDEGRGHATTRFPAVIDHIPRDDKQMQSAKAATGRRLRLLVSQIWDNLDPIHYAHWETDGDLIEGVRKNHERLGRRVFNTHLRWEMLPKRAEAGAAVDGVEDDRTQRPECGKFIHVTRNLIDVVASFYHHLSNQKEGQYTDDFETFAREFMAGTLPFGSPLDHLVSFARGFSNSETRDYRDQSLLLINYERMTTNLRGEVLRIMRFLDLSITDEVLEKDLLPSFRFDSMKCNSDRFQPKSVTWLNGYKFLRKGKVGDGRALMEENIGSDSRLIFEFDEWIQRSKYCDEIERLLGLNQEDSEDSSTAVFLSLVRHD</sequence>
<dbReference type="Pfam" id="PF00685">
    <property type="entry name" value="Sulfotransfer_1"/>
    <property type="match status" value="1"/>
</dbReference>
<evidence type="ECO:0000256" key="12">
    <source>
        <dbReference type="SAM" id="SignalP"/>
    </source>
</evidence>
<dbReference type="SUPFAM" id="SSF52540">
    <property type="entry name" value="P-loop containing nucleoside triphosphate hydrolases"/>
    <property type="match status" value="1"/>
</dbReference>
<evidence type="ECO:0000256" key="6">
    <source>
        <dbReference type="ARBA" id="ARBA00022927"/>
    </source>
</evidence>
<evidence type="ECO:0000256" key="4">
    <source>
        <dbReference type="ARBA" id="ARBA00022679"/>
    </source>
</evidence>
<protein>
    <recommendedName>
        <fullName evidence="13">Sulfotransferase domain-containing protein</fullName>
    </recommendedName>
</protein>
<evidence type="ECO:0000256" key="8">
    <source>
        <dbReference type="ARBA" id="ARBA00023010"/>
    </source>
</evidence>
<name>K0R3M1_THAOC</name>
<feature type="compositionally biased region" description="Low complexity" evidence="11">
    <location>
        <begin position="239"/>
        <end position="248"/>
    </location>
</feature>
<dbReference type="AlphaFoldDB" id="K0R3M1"/>
<keyword evidence="5" id="KW-0812">Transmembrane</keyword>
<evidence type="ECO:0000256" key="1">
    <source>
        <dbReference type="ARBA" id="ARBA00004167"/>
    </source>
</evidence>
<feature type="chain" id="PRO_5003839892" description="Sulfotransferase domain-containing protein" evidence="12">
    <location>
        <begin position="28"/>
        <end position="816"/>
    </location>
</feature>
<dbReference type="Pfam" id="PF02416">
    <property type="entry name" value="TatA_B_E"/>
    <property type="match status" value="1"/>
</dbReference>
<reference evidence="14 15" key="1">
    <citation type="journal article" date="2012" name="Genome Biol.">
        <title>Genome and low-iron response of an oceanic diatom adapted to chronic iron limitation.</title>
        <authorList>
            <person name="Lommer M."/>
            <person name="Specht M."/>
            <person name="Roy A.S."/>
            <person name="Kraemer L."/>
            <person name="Andreson R."/>
            <person name="Gutowska M.A."/>
            <person name="Wolf J."/>
            <person name="Bergner S.V."/>
            <person name="Schilhabel M.B."/>
            <person name="Klostermeier U.C."/>
            <person name="Beiko R.G."/>
            <person name="Rosenstiel P."/>
            <person name="Hippler M."/>
            <person name="Laroche J."/>
        </authorList>
    </citation>
    <scope>NUCLEOTIDE SEQUENCE [LARGE SCALE GENOMIC DNA]</scope>
    <source>
        <strain evidence="14 15">CCMP1005</strain>
    </source>
</reference>
<dbReference type="PANTHER" id="PTHR11783">
    <property type="entry name" value="SULFOTRANSFERASE SULT"/>
    <property type="match status" value="1"/>
</dbReference>
<feature type="compositionally biased region" description="Basic residues" evidence="11">
    <location>
        <begin position="197"/>
        <end position="209"/>
    </location>
</feature>
<comment type="caution">
    <text evidence="14">The sequence shown here is derived from an EMBL/GenBank/DDBJ whole genome shotgun (WGS) entry which is preliminary data.</text>
</comment>
<dbReference type="InterPro" id="IPR003369">
    <property type="entry name" value="TatA/B/E"/>
</dbReference>
<dbReference type="eggNOG" id="KOG1584">
    <property type="taxonomic scope" value="Eukaryota"/>
</dbReference>
<feature type="coiled-coil region" evidence="10">
    <location>
        <begin position="330"/>
        <end position="357"/>
    </location>
</feature>
<dbReference type="InterPro" id="IPR000863">
    <property type="entry name" value="Sulfotransferase_dom"/>
</dbReference>
<evidence type="ECO:0000313" key="14">
    <source>
        <dbReference type="EMBL" id="EJK47508.1"/>
    </source>
</evidence>
<feature type="region of interest" description="Disordered" evidence="11">
    <location>
        <begin position="188"/>
        <end position="255"/>
    </location>
</feature>
<proteinExistence type="inferred from homology"/>
<keyword evidence="12" id="KW-0732">Signal</keyword>
<evidence type="ECO:0000256" key="11">
    <source>
        <dbReference type="SAM" id="MobiDB-lite"/>
    </source>
</evidence>
<evidence type="ECO:0000256" key="7">
    <source>
        <dbReference type="ARBA" id="ARBA00022989"/>
    </source>
</evidence>
<keyword evidence="9" id="KW-0472">Membrane</keyword>
<keyword evidence="6" id="KW-0653">Protein transport</keyword>
<evidence type="ECO:0000256" key="2">
    <source>
        <dbReference type="ARBA" id="ARBA00005771"/>
    </source>
</evidence>
<feature type="domain" description="Sulfotransferase" evidence="13">
    <location>
        <begin position="565"/>
        <end position="769"/>
    </location>
</feature>
<feature type="signal peptide" evidence="12">
    <location>
        <begin position="1"/>
        <end position="27"/>
    </location>
</feature>
<dbReference type="OrthoDB" id="47875at2759"/>
<dbReference type="Proteomes" id="UP000266841">
    <property type="component" value="Unassembled WGS sequence"/>
</dbReference>
<dbReference type="GO" id="GO:0008146">
    <property type="term" value="F:sulfotransferase activity"/>
    <property type="evidence" value="ECO:0007669"/>
    <property type="project" value="InterPro"/>
</dbReference>
<keyword evidence="10" id="KW-0175">Coiled coil</keyword>
<keyword evidence="3" id="KW-0813">Transport</keyword>
<dbReference type="Gene3D" id="3.40.50.300">
    <property type="entry name" value="P-loop containing nucleotide triphosphate hydrolases"/>
    <property type="match status" value="1"/>
</dbReference>